<protein>
    <submittedName>
        <fullName evidence="2">Unnamed protein product</fullName>
    </submittedName>
</protein>
<feature type="region of interest" description="Disordered" evidence="1">
    <location>
        <begin position="45"/>
        <end position="97"/>
    </location>
</feature>
<organism evidence="2 3">
    <name type="scientific">Phytophthora lilii</name>
    <dbReference type="NCBI Taxonomy" id="2077276"/>
    <lineage>
        <taxon>Eukaryota</taxon>
        <taxon>Sar</taxon>
        <taxon>Stramenopiles</taxon>
        <taxon>Oomycota</taxon>
        <taxon>Peronosporomycetes</taxon>
        <taxon>Peronosporales</taxon>
        <taxon>Peronosporaceae</taxon>
        <taxon>Phytophthora</taxon>
    </lineage>
</organism>
<gene>
    <name evidence="2" type="ORF">Plil01_000517700</name>
</gene>
<dbReference type="AlphaFoldDB" id="A0A9W6TJ48"/>
<name>A0A9W6TJ48_9STRA</name>
<comment type="caution">
    <text evidence="2">The sequence shown here is derived from an EMBL/GenBank/DDBJ whole genome shotgun (WGS) entry which is preliminary data.</text>
</comment>
<evidence type="ECO:0000313" key="2">
    <source>
        <dbReference type="EMBL" id="GMF15208.1"/>
    </source>
</evidence>
<dbReference type="EMBL" id="BSXW01000217">
    <property type="protein sequence ID" value="GMF15208.1"/>
    <property type="molecule type" value="Genomic_DNA"/>
</dbReference>
<evidence type="ECO:0000313" key="3">
    <source>
        <dbReference type="Proteomes" id="UP001165083"/>
    </source>
</evidence>
<evidence type="ECO:0000256" key="1">
    <source>
        <dbReference type="SAM" id="MobiDB-lite"/>
    </source>
</evidence>
<proteinExistence type="predicted"/>
<keyword evidence="3" id="KW-1185">Reference proteome</keyword>
<reference evidence="2" key="1">
    <citation type="submission" date="2023-04" db="EMBL/GenBank/DDBJ databases">
        <title>Phytophthora lilii NBRC 32176.</title>
        <authorList>
            <person name="Ichikawa N."/>
            <person name="Sato H."/>
            <person name="Tonouchi N."/>
        </authorList>
    </citation>
    <scope>NUCLEOTIDE SEQUENCE</scope>
    <source>
        <strain evidence="2">NBRC 32176</strain>
    </source>
</reference>
<accession>A0A9W6TJ48</accession>
<feature type="compositionally biased region" description="Low complexity" evidence="1">
    <location>
        <begin position="51"/>
        <end position="68"/>
    </location>
</feature>
<dbReference type="Proteomes" id="UP001165083">
    <property type="component" value="Unassembled WGS sequence"/>
</dbReference>
<sequence>MQLSIDLGNSASKFSLIWSSASPRATPSSRKFSASQRRRKMLFQIVGNHGTTSRATTDDATVSDSTSRGAANARTCARSSSPRSPKQVAMASRKSENTAGRDILRYDVGEDYQVATFQMASLFAASSLLLV</sequence>